<dbReference type="OrthoDB" id="8805901at2"/>
<sequence length="624" mass="63855">MPLLENSGASIFMECRMYSMSDQKNPAFRSWATVLLAGSAGILVACGGGDSEDGSGDSTNPAPGITTYAIGGTVSGLSGSLTLKNNGDDALSLTTSGSFSFPTRLASGARYAVTVGTQPAGQNCTVAGGNGTVASEAVTSVRVTCAASATSVLSGRTWQPGQLLESSVGDVIGGTLYSRYRVGLSDTGAAVLAFLQEDGSGGESLQVVDGAAGPAGSAPVWSAPVAIDSAAKTVPSTSMTGIQLPALAVSPNGQAVVLWSSSRDCTGSEGCLSMYILNVSRRLSGSTAWEAPVAILESKNAARDAIPVINDRGDVAILFNGQQAAVSTGHVAVAMRQASEAGYRVQSFTGWPIGTMRKLGQQVQMGMDKAGRITLVGEQTNTSDTSDLVAYRGTVAAGFGATPVAEALEDRSSSATLHGITVGLDGTVAAAFQQTTATVTRATLLSVWSPDSGTWAAARDVSADLGAALSSNWALRVPDGTSGDVLLFSGCTLASRRSGQWLPRVDLPADCGLNSSSEFSGLWAMDRNGNYIAMNSGSSLWRSYDVATNRMIKAIPGSTPVSADYLLGVAKDPRGGYNFGGTMELSVQGLGLMVVRTPYTQIPSAAAPNGDSATPQNLFGFYLK</sequence>
<protein>
    <submittedName>
        <fullName evidence="2">Uncharacterized protein</fullName>
    </submittedName>
</protein>
<reference evidence="2 3" key="1">
    <citation type="submission" date="2019-02" db="EMBL/GenBank/DDBJ databases">
        <title>Complete Genome Sequence and Methylome Analysis of Sphaerotilus natans subsp. sulfidivorans D-507.</title>
        <authorList>
            <person name="Fomenkov A."/>
            <person name="Gridneva E."/>
            <person name="Smolyakov D."/>
            <person name="Dubinina G."/>
            <person name="Vincze T."/>
            <person name="Grabovich M."/>
            <person name="Roberts R.J."/>
        </authorList>
    </citation>
    <scope>NUCLEOTIDE SEQUENCE [LARGE SCALE GENOMIC DNA]</scope>
    <source>
        <strain evidence="2 3">D-507</strain>
    </source>
</reference>
<dbReference type="EMBL" id="CP035708">
    <property type="protein sequence ID" value="QEN01067.1"/>
    <property type="molecule type" value="Genomic_DNA"/>
</dbReference>
<evidence type="ECO:0000313" key="4">
    <source>
        <dbReference type="Proteomes" id="UP001549111"/>
    </source>
</evidence>
<gene>
    <name evidence="1" type="ORF">ABIC99_000333</name>
    <name evidence="2" type="ORF">EWH46_10000</name>
</gene>
<organism evidence="2 3">
    <name type="scientific">Sphaerotilus sulfidivorans</name>
    <dbReference type="NCBI Taxonomy" id="639200"/>
    <lineage>
        <taxon>Bacteria</taxon>
        <taxon>Pseudomonadati</taxon>
        <taxon>Pseudomonadota</taxon>
        <taxon>Betaproteobacteria</taxon>
        <taxon>Burkholderiales</taxon>
        <taxon>Sphaerotilaceae</taxon>
        <taxon>Sphaerotilus</taxon>
    </lineage>
</organism>
<dbReference type="Proteomes" id="UP001549111">
    <property type="component" value="Unassembled WGS sequence"/>
</dbReference>
<dbReference type="AlphaFoldDB" id="A0A5C1Q0A5"/>
<name>A0A5C1Q0A5_9BURK</name>
<evidence type="ECO:0000313" key="3">
    <source>
        <dbReference type="Proteomes" id="UP000323522"/>
    </source>
</evidence>
<reference evidence="1 4" key="2">
    <citation type="submission" date="2024-06" db="EMBL/GenBank/DDBJ databases">
        <title>Genomic Encyclopedia of Type Strains, Phase IV (KMG-IV): sequencing the most valuable type-strain genomes for metagenomic binning, comparative biology and taxonomic classification.</title>
        <authorList>
            <person name="Goeker M."/>
        </authorList>
    </citation>
    <scope>NUCLEOTIDE SEQUENCE [LARGE SCALE GENOMIC DNA]</scope>
    <source>
        <strain evidence="1 4">D-501</strain>
    </source>
</reference>
<keyword evidence="4" id="KW-1185">Reference proteome</keyword>
<accession>A0A5C1Q0A5</accession>
<evidence type="ECO:0000313" key="1">
    <source>
        <dbReference type="EMBL" id="MET3602557.1"/>
    </source>
</evidence>
<dbReference type="RefSeq" id="WP_149503772.1">
    <property type="nucleotide sequence ID" value="NZ_CP035708.1"/>
</dbReference>
<dbReference type="Proteomes" id="UP000323522">
    <property type="component" value="Chromosome"/>
</dbReference>
<evidence type="ECO:0000313" key="2">
    <source>
        <dbReference type="EMBL" id="QEN01067.1"/>
    </source>
</evidence>
<dbReference type="KEGG" id="snn:EWH46_10000"/>
<dbReference type="EMBL" id="JBEPLS010000001">
    <property type="protein sequence ID" value="MET3602557.1"/>
    <property type="molecule type" value="Genomic_DNA"/>
</dbReference>
<proteinExistence type="predicted"/>